<evidence type="ECO:0000313" key="2">
    <source>
        <dbReference type="EMBL" id="KAH9315008.1"/>
    </source>
</evidence>
<keyword evidence="3" id="KW-1185">Reference proteome</keyword>
<evidence type="ECO:0000256" key="1">
    <source>
        <dbReference type="SAM" id="Phobius"/>
    </source>
</evidence>
<organism evidence="2 3">
    <name type="scientific">Taxus chinensis</name>
    <name type="common">Chinese yew</name>
    <name type="synonym">Taxus wallichiana var. chinensis</name>
    <dbReference type="NCBI Taxonomy" id="29808"/>
    <lineage>
        <taxon>Eukaryota</taxon>
        <taxon>Viridiplantae</taxon>
        <taxon>Streptophyta</taxon>
        <taxon>Embryophyta</taxon>
        <taxon>Tracheophyta</taxon>
        <taxon>Spermatophyta</taxon>
        <taxon>Pinopsida</taxon>
        <taxon>Pinidae</taxon>
        <taxon>Conifers II</taxon>
        <taxon>Cupressales</taxon>
        <taxon>Taxaceae</taxon>
        <taxon>Taxus</taxon>
    </lineage>
</organism>
<protein>
    <submittedName>
        <fullName evidence="2">Uncharacterized protein</fullName>
    </submittedName>
</protein>
<feature type="non-terminal residue" evidence="2">
    <location>
        <position position="1"/>
    </location>
</feature>
<gene>
    <name evidence="2" type="ORF">KI387_023635</name>
</gene>
<keyword evidence="1" id="KW-1133">Transmembrane helix</keyword>
<reference evidence="2 3" key="1">
    <citation type="journal article" date="2021" name="Nat. Plants">
        <title>The Taxus genome provides insights into paclitaxel biosynthesis.</title>
        <authorList>
            <person name="Xiong X."/>
            <person name="Gou J."/>
            <person name="Liao Q."/>
            <person name="Li Y."/>
            <person name="Zhou Q."/>
            <person name="Bi G."/>
            <person name="Li C."/>
            <person name="Du R."/>
            <person name="Wang X."/>
            <person name="Sun T."/>
            <person name="Guo L."/>
            <person name="Liang H."/>
            <person name="Lu P."/>
            <person name="Wu Y."/>
            <person name="Zhang Z."/>
            <person name="Ro D.K."/>
            <person name="Shang Y."/>
            <person name="Huang S."/>
            <person name="Yan J."/>
        </authorList>
    </citation>
    <scope>NUCLEOTIDE SEQUENCE [LARGE SCALE GENOMIC DNA]</scope>
    <source>
        <strain evidence="2">Ta-2019</strain>
    </source>
</reference>
<keyword evidence="1" id="KW-0472">Membrane</keyword>
<sequence>LNRSSRPCWGSQVCHLADETLEAEMALIQPAALVWAISLISWTGLISVTESLLRSTLTVT</sequence>
<accession>A0AA38G5I9</accession>
<proteinExistence type="predicted"/>
<comment type="caution">
    <text evidence="2">The sequence shown here is derived from an EMBL/GenBank/DDBJ whole genome shotgun (WGS) entry which is preliminary data.</text>
</comment>
<dbReference type="AlphaFoldDB" id="A0AA38G5I9"/>
<dbReference type="Proteomes" id="UP000824469">
    <property type="component" value="Unassembled WGS sequence"/>
</dbReference>
<evidence type="ECO:0000313" key="3">
    <source>
        <dbReference type="Proteomes" id="UP000824469"/>
    </source>
</evidence>
<feature type="transmembrane region" description="Helical" evidence="1">
    <location>
        <begin position="27"/>
        <end position="48"/>
    </location>
</feature>
<keyword evidence="1" id="KW-0812">Transmembrane</keyword>
<feature type="non-terminal residue" evidence="2">
    <location>
        <position position="60"/>
    </location>
</feature>
<name>A0AA38G5I9_TAXCH</name>
<dbReference type="EMBL" id="JAHRHJ020000005">
    <property type="protein sequence ID" value="KAH9315008.1"/>
    <property type="molecule type" value="Genomic_DNA"/>
</dbReference>